<feature type="region of interest" description="Disordered" evidence="13">
    <location>
        <begin position="362"/>
        <end position="394"/>
    </location>
</feature>
<evidence type="ECO:0000313" key="16">
    <source>
        <dbReference type="Proteomes" id="UP000492820"/>
    </source>
</evidence>
<dbReference type="GO" id="GO:0030424">
    <property type="term" value="C:axon"/>
    <property type="evidence" value="ECO:0007669"/>
    <property type="project" value="UniProtKB-ARBA"/>
</dbReference>
<evidence type="ECO:0000256" key="12">
    <source>
        <dbReference type="PROSITE-ProRule" id="PRU10141"/>
    </source>
</evidence>
<dbReference type="SUPFAM" id="SSF54427">
    <property type="entry name" value="NTF2-like"/>
    <property type="match status" value="1"/>
</dbReference>
<keyword evidence="7 15" id="KW-0418">Kinase</keyword>
<keyword evidence="3" id="KW-0723">Serine/threonine-protein kinase</keyword>
<keyword evidence="8 12" id="KW-0067">ATP-binding</keyword>
<dbReference type="FunFam" id="3.30.200.20:FF:000002">
    <property type="entry name" value="Calcium/calmodulin-dependent protein kinase type II subunit delta isoform 2"/>
    <property type="match status" value="1"/>
</dbReference>
<dbReference type="GO" id="GO:0023052">
    <property type="term" value="P:signaling"/>
    <property type="evidence" value="ECO:0007669"/>
    <property type="project" value="UniProtKB-ARBA"/>
</dbReference>
<organism evidence="15">
    <name type="scientific">Echinococcus granulosus</name>
    <name type="common">Hydatid tapeworm</name>
    <dbReference type="NCBI Taxonomy" id="6210"/>
    <lineage>
        <taxon>Eukaryota</taxon>
        <taxon>Metazoa</taxon>
        <taxon>Spiralia</taxon>
        <taxon>Lophotrochozoa</taxon>
        <taxon>Platyhelminthes</taxon>
        <taxon>Cestoda</taxon>
        <taxon>Eucestoda</taxon>
        <taxon>Cyclophyllidea</taxon>
        <taxon>Taeniidae</taxon>
        <taxon>Echinococcus</taxon>
        <taxon>Echinococcus granulosus group</taxon>
    </lineage>
</organism>
<evidence type="ECO:0000256" key="6">
    <source>
        <dbReference type="ARBA" id="ARBA00022741"/>
    </source>
</evidence>
<comment type="catalytic activity">
    <reaction evidence="11">
        <text>L-seryl-[protein] + ATP = O-phospho-L-seryl-[protein] + ADP + H(+)</text>
        <dbReference type="Rhea" id="RHEA:17989"/>
        <dbReference type="Rhea" id="RHEA-COMP:9863"/>
        <dbReference type="Rhea" id="RHEA-COMP:11604"/>
        <dbReference type="ChEBI" id="CHEBI:15378"/>
        <dbReference type="ChEBI" id="CHEBI:29999"/>
        <dbReference type="ChEBI" id="CHEBI:30616"/>
        <dbReference type="ChEBI" id="CHEBI:83421"/>
        <dbReference type="ChEBI" id="CHEBI:456216"/>
        <dbReference type="EC" id="2.7.11.17"/>
    </reaction>
</comment>
<dbReference type="InterPro" id="IPR013543">
    <property type="entry name" value="Ca/CaM-dep_prot_kinase-assoc"/>
</dbReference>
<dbReference type="Pfam" id="PF08332">
    <property type="entry name" value="CaMKII_AD"/>
    <property type="match status" value="1"/>
</dbReference>
<dbReference type="EC" id="2.7.11.17" evidence="2"/>
<dbReference type="OrthoDB" id="442176at2759"/>
<evidence type="ECO:0000256" key="7">
    <source>
        <dbReference type="ARBA" id="ARBA00022777"/>
    </source>
</evidence>
<dbReference type="Gene3D" id="1.10.510.10">
    <property type="entry name" value="Transferase(Phosphotransferase) domain 1"/>
    <property type="match status" value="1"/>
</dbReference>
<keyword evidence="6 12" id="KW-0547">Nucleotide-binding</keyword>
<evidence type="ECO:0000256" key="1">
    <source>
        <dbReference type="ARBA" id="ARBA00005354"/>
    </source>
</evidence>
<dbReference type="WBParaSite" id="EgrG_000595500">
    <property type="protein sequence ID" value="EgrG_000595500"/>
    <property type="gene ID" value="EgrG_000595500"/>
</dbReference>
<name>A0A068WKJ9_ECHGR</name>
<dbReference type="GO" id="GO:0007613">
    <property type="term" value="P:memory"/>
    <property type="evidence" value="ECO:0007669"/>
    <property type="project" value="UniProtKB-ARBA"/>
</dbReference>
<evidence type="ECO:0000256" key="8">
    <source>
        <dbReference type="ARBA" id="ARBA00022840"/>
    </source>
</evidence>
<dbReference type="FunFam" id="3.10.450.50:FF:000009">
    <property type="entry name" value="Calcium/calmodulin-dependent protein kinase type II"/>
    <property type="match status" value="1"/>
</dbReference>
<evidence type="ECO:0000256" key="9">
    <source>
        <dbReference type="ARBA" id="ARBA00022860"/>
    </source>
</evidence>
<dbReference type="GO" id="GO:0005516">
    <property type="term" value="F:calmodulin binding"/>
    <property type="evidence" value="ECO:0007669"/>
    <property type="project" value="UniProtKB-KW"/>
</dbReference>
<dbReference type="InterPro" id="IPR032710">
    <property type="entry name" value="NTF2-like_dom_sf"/>
</dbReference>
<dbReference type="Gene3D" id="3.10.450.50">
    <property type="match status" value="1"/>
</dbReference>
<dbReference type="PROSITE" id="PS00108">
    <property type="entry name" value="PROTEIN_KINASE_ST"/>
    <property type="match status" value="1"/>
</dbReference>
<dbReference type="InterPro" id="IPR017441">
    <property type="entry name" value="Protein_kinase_ATP_BS"/>
</dbReference>
<feature type="compositionally biased region" description="Low complexity" evidence="13">
    <location>
        <begin position="364"/>
        <end position="375"/>
    </location>
</feature>
<feature type="binding site" evidence="12">
    <location>
        <position position="42"/>
    </location>
    <ligand>
        <name>ATP</name>
        <dbReference type="ChEBI" id="CHEBI:30616"/>
    </ligand>
</feature>
<dbReference type="GO" id="GO:0007154">
    <property type="term" value="P:cell communication"/>
    <property type="evidence" value="ECO:0007669"/>
    <property type="project" value="UniProtKB-ARBA"/>
</dbReference>
<dbReference type="Gene3D" id="3.30.200.20">
    <property type="entry name" value="Phosphorylase Kinase, domain 1"/>
    <property type="match status" value="1"/>
</dbReference>
<dbReference type="SUPFAM" id="SSF56112">
    <property type="entry name" value="Protein kinase-like (PK-like)"/>
    <property type="match status" value="1"/>
</dbReference>
<sequence>MAAQGSPDFASLYELKEELGRGAFSVVRRCIQISTNLEFAAKIISTKRLATRDMQKLEREARICRRLKHPNIVRLHDSIQDENHHYLVFDLVTGGELFEDIVAREYYSEADASNCMKQILESVNYCHQNNIVHRDLKPENLLLASKTRGAAVKLADFGLAIEVQGDQFAWFGFAGTPGYLSPEVLRKEPYGKPVDIWACGVILYILLVGYPPFWDDDQNRLYNQIKSGSYEYPPPEWDTVTAEAKNLINSMLTMNPSKRITAAEALKHQWIFQPERVASSMHRQETVECLKKFNAKRKLKGAILTTMIATRNIFSVTKKEPRAAQSLDPGFQSFPCGQLSPAAIMYQNLALNADTVTPGRSTLSSATSAASAKKTNGGLKGSRDGPSNAIEDSKEVKNRKDEIIRLTEQLLAAATACDYEGYTRLMCPKFTYFGPDVRGTLVEGCDFHKFYFDQVIPKSLFKSVRTTIQNPTVHLLSEDAACIAYIRLTQFTDKSDVLYTQQTEETRVWARRHGVWQNVHVHRSCLNTPGQSNNPSGSLSTAASIAYPL</sequence>
<dbReference type="InterPro" id="IPR000719">
    <property type="entry name" value="Prot_kinase_dom"/>
</dbReference>
<comment type="catalytic activity">
    <reaction evidence="10">
        <text>L-threonyl-[protein] + ATP = O-phospho-L-threonyl-[protein] + ADP + H(+)</text>
        <dbReference type="Rhea" id="RHEA:46608"/>
        <dbReference type="Rhea" id="RHEA-COMP:11060"/>
        <dbReference type="Rhea" id="RHEA-COMP:11605"/>
        <dbReference type="ChEBI" id="CHEBI:15378"/>
        <dbReference type="ChEBI" id="CHEBI:30013"/>
        <dbReference type="ChEBI" id="CHEBI:30616"/>
        <dbReference type="ChEBI" id="CHEBI:61977"/>
        <dbReference type="ChEBI" id="CHEBI:456216"/>
        <dbReference type="EC" id="2.7.11.17"/>
    </reaction>
</comment>
<evidence type="ECO:0000256" key="5">
    <source>
        <dbReference type="ARBA" id="ARBA00022679"/>
    </source>
</evidence>
<dbReference type="GO" id="GO:0004683">
    <property type="term" value="F:calcium/calmodulin-dependent protein kinase activity"/>
    <property type="evidence" value="ECO:0007669"/>
    <property type="project" value="UniProtKB-EC"/>
</dbReference>
<evidence type="ECO:0000256" key="13">
    <source>
        <dbReference type="SAM" id="MobiDB-lite"/>
    </source>
</evidence>
<dbReference type="GO" id="GO:0010468">
    <property type="term" value="P:regulation of gene expression"/>
    <property type="evidence" value="ECO:0007669"/>
    <property type="project" value="UniProtKB-ARBA"/>
</dbReference>
<reference evidence="15 16" key="1">
    <citation type="journal article" date="2013" name="Nature">
        <title>The genomes of four tapeworm species reveal adaptations to parasitism.</title>
        <authorList>
            <person name="Tsai I.J."/>
            <person name="Zarowiecki M."/>
            <person name="Holroyd N."/>
            <person name="Garciarrubio A."/>
            <person name="Sanchez-Flores A."/>
            <person name="Brooks K.L."/>
            <person name="Tracey A."/>
            <person name="Bobes R.J."/>
            <person name="Fragoso G."/>
            <person name="Sciutto E."/>
            <person name="Aslett M."/>
            <person name="Beasley H."/>
            <person name="Bennett H.M."/>
            <person name="Cai J."/>
            <person name="Camicia F."/>
            <person name="Clark R."/>
            <person name="Cucher M."/>
            <person name="De Silva N."/>
            <person name="Day T.A."/>
            <person name="Deplazes P."/>
            <person name="Estrada K."/>
            <person name="Fernandez C."/>
            <person name="Holland P.W."/>
            <person name="Hou J."/>
            <person name="Hu S."/>
            <person name="Huckvale T."/>
            <person name="Hung S.S."/>
            <person name="Kamenetzky L."/>
            <person name="Keane J.A."/>
            <person name="Kiss F."/>
            <person name="Koziol U."/>
            <person name="Lambert O."/>
            <person name="Liu K."/>
            <person name="Luo X."/>
            <person name="Luo Y."/>
            <person name="Macchiaroli N."/>
            <person name="Nichol S."/>
            <person name="Paps J."/>
            <person name="Parkinson J."/>
            <person name="Pouchkina-Stantcheva N."/>
            <person name="Riddiford N."/>
            <person name="Rosenzvit M."/>
            <person name="Salinas G."/>
            <person name="Wasmuth J.D."/>
            <person name="Zamanian M."/>
            <person name="Zheng Y."/>
            <person name="Cai X."/>
            <person name="Soberon X."/>
            <person name="Olson P.D."/>
            <person name="Laclette J.P."/>
            <person name="Brehm K."/>
            <person name="Berriman M."/>
            <person name="Garciarrubio A."/>
            <person name="Bobes R.J."/>
            <person name="Fragoso G."/>
            <person name="Sanchez-Flores A."/>
            <person name="Estrada K."/>
            <person name="Cevallos M.A."/>
            <person name="Morett E."/>
            <person name="Gonzalez V."/>
            <person name="Portillo T."/>
            <person name="Ochoa-Leyva A."/>
            <person name="Jose M.V."/>
            <person name="Sciutto E."/>
            <person name="Landa A."/>
            <person name="Jimenez L."/>
            <person name="Valdes V."/>
            <person name="Carrero J.C."/>
            <person name="Larralde C."/>
            <person name="Morales-Montor J."/>
            <person name="Limon-Lason J."/>
            <person name="Soberon X."/>
            <person name="Laclette J.P."/>
        </authorList>
    </citation>
    <scope>NUCLEOTIDE SEQUENCE [LARGE SCALE GENOMIC DNA]</scope>
</reference>
<evidence type="ECO:0000313" key="17">
    <source>
        <dbReference type="WBParaSite" id="EgrG_000595500"/>
    </source>
</evidence>
<reference evidence="17" key="3">
    <citation type="submission" date="2020-10" db="UniProtKB">
        <authorList>
            <consortium name="WormBaseParasite"/>
        </authorList>
    </citation>
    <scope>IDENTIFICATION</scope>
</reference>
<evidence type="ECO:0000256" key="10">
    <source>
        <dbReference type="ARBA" id="ARBA00047307"/>
    </source>
</evidence>
<dbReference type="AlphaFoldDB" id="A0A068WKJ9"/>
<dbReference type="FunFam" id="1.10.510.10:FF:000001">
    <property type="entry name" value="Calcium/calmodulin-dependent protein kinase type II subunit delta"/>
    <property type="match status" value="1"/>
</dbReference>
<protein>
    <recommendedName>
        <fullName evidence="2">calcium/calmodulin-dependent protein kinase</fullName>
        <ecNumber evidence="2">2.7.11.17</ecNumber>
    </recommendedName>
</protein>
<dbReference type="InterPro" id="IPR008271">
    <property type="entry name" value="Ser/Thr_kinase_AS"/>
</dbReference>
<dbReference type="Pfam" id="PF00069">
    <property type="entry name" value="Pkinase"/>
    <property type="match status" value="1"/>
</dbReference>
<dbReference type="GO" id="GO:0005524">
    <property type="term" value="F:ATP binding"/>
    <property type="evidence" value="ECO:0007669"/>
    <property type="project" value="UniProtKB-UniRule"/>
</dbReference>
<evidence type="ECO:0000256" key="2">
    <source>
        <dbReference type="ARBA" id="ARBA00012434"/>
    </source>
</evidence>
<evidence type="ECO:0000256" key="4">
    <source>
        <dbReference type="ARBA" id="ARBA00022553"/>
    </source>
</evidence>
<dbReference type="PANTHER" id="PTHR24347">
    <property type="entry name" value="SERINE/THREONINE-PROTEIN KINASE"/>
    <property type="match status" value="1"/>
</dbReference>
<dbReference type="PROSITE" id="PS50011">
    <property type="entry name" value="PROTEIN_KINASE_DOM"/>
    <property type="match status" value="1"/>
</dbReference>
<keyword evidence="4" id="KW-0597">Phosphoprotein</keyword>
<dbReference type="PROSITE" id="PS00107">
    <property type="entry name" value="PROTEIN_KINASE_ATP"/>
    <property type="match status" value="1"/>
</dbReference>
<dbReference type="CDD" id="cd14086">
    <property type="entry name" value="STKc_CaMKII"/>
    <property type="match status" value="1"/>
</dbReference>
<dbReference type="InterPro" id="IPR011009">
    <property type="entry name" value="Kinase-like_dom_sf"/>
</dbReference>
<keyword evidence="9" id="KW-0112">Calmodulin-binding</keyword>
<proteinExistence type="inferred from homology"/>
<gene>
    <name evidence="15" type="ORF">EgrG_000595500</name>
</gene>
<feature type="domain" description="Protein kinase" evidence="14">
    <location>
        <begin position="13"/>
        <end position="271"/>
    </location>
</feature>
<keyword evidence="5" id="KW-0808">Transferase</keyword>
<evidence type="ECO:0000256" key="11">
    <source>
        <dbReference type="ARBA" id="ARBA00047430"/>
    </source>
</evidence>
<accession>A0A068WKJ9</accession>
<comment type="similarity">
    <text evidence="1">Belongs to the protein kinase superfamily. CAMK Ser/Thr protein kinase family. CaMK subfamily.</text>
</comment>
<dbReference type="Proteomes" id="UP000492820">
    <property type="component" value="Unassembled WGS sequence"/>
</dbReference>
<evidence type="ECO:0000256" key="3">
    <source>
        <dbReference type="ARBA" id="ARBA00022527"/>
    </source>
</evidence>
<reference evidence="15" key="2">
    <citation type="submission" date="2014-06" db="EMBL/GenBank/DDBJ databases">
        <authorList>
            <person name="Aslett M."/>
        </authorList>
    </citation>
    <scope>NUCLEOTIDE SEQUENCE</scope>
</reference>
<dbReference type="Gene3D" id="6.10.140.620">
    <property type="match status" value="1"/>
</dbReference>
<evidence type="ECO:0000313" key="15">
    <source>
        <dbReference type="EMBL" id="CDS18199.1"/>
    </source>
</evidence>
<dbReference type="EMBL" id="LK028578">
    <property type="protein sequence ID" value="CDS18199.1"/>
    <property type="molecule type" value="Genomic_DNA"/>
</dbReference>
<dbReference type="SMART" id="SM00220">
    <property type="entry name" value="S_TKc"/>
    <property type="match status" value="1"/>
</dbReference>
<evidence type="ECO:0000259" key="14">
    <source>
        <dbReference type="PROSITE" id="PS50011"/>
    </source>
</evidence>